<accession>A0ABN1GHU3</accession>
<dbReference type="EMBL" id="BAAAGA010000001">
    <property type="protein sequence ID" value="GAA0611850.1"/>
    <property type="molecule type" value="Genomic_DNA"/>
</dbReference>
<evidence type="ECO:0000313" key="2">
    <source>
        <dbReference type="Proteomes" id="UP001501352"/>
    </source>
</evidence>
<organism evidence="1 2">
    <name type="scientific">Brevundimonas kwangchunensis</name>
    <dbReference type="NCBI Taxonomy" id="322163"/>
    <lineage>
        <taxon>Bacteria</taxon>
        <taxon>Pseudomonadati</taxon>
        <taxon>Pseudomonadota</taxon>
        <taxon>Alphaproteobacteria</taxon>
        <taxon>Caulobacterales</taxon>
        <taxon>Caulobacteraceae</taxon>
        <taxon>Brevundimonas</taxon>
    </lineage>
</organism>
<gene>
    <name evidence="1" type="ORF">GCM10009422_03440</name>
</gene>
<sequence>MQAPFSEKTADEIIEILKEKLEYALSQLQGNRADPLLHSALSNSLREISGGSSAVRDGVLLMRLRTLQALSTAYFSGENESETGVRAAVIDAALSLEDLLAVYPGARTIDANRQALEFQSSQTDMRDFSAATQEIIRVAESSDVVAPSAIKALLDGQYEIGVLSELVDTSSSEVTRAAAIERRATLASLQLLGIRNFLVTPLKRTMEELGPVAGDSWKQFKAAIPEAVGDATKSVVSGAIKAGAAGLVAMLAGPIAGMAMLAASFAPLAKAANKVAEGMEIDDDQAGADS</sequence>
<comment type="caution">
    <text evidence="1">The sequence shown here is derived from an EMBL/GenBank/DDBJ whole genome shotgun (WGS) entry which is preliminary data.</text>
</comment>
<evidence type="ECO:0000313" key="1">
    <source>
        <dbReference type="EMBL" id="GAA0611850.1"/>
    </source>
</evidence>
<keyword evidence="2" id="KW-1185">Reference proteome</keyword>
<reference evidence="1 2" key="1">
    <citation type="journal article" date="2019" name="Int. J. Syst. Evol. Microbiol.">
        <title>The Global Catalogue of Microorganisms (GCM) 10K type strain sequencing project: providing services to taxonomists for standard genome sequencing and annotation.</title>
        <authorList>
            <consortium name="The Broad Institute Genomics Platform"/>
            <consortium name="The Broad Institute Genome Sequencing Center for Infectious Disease"/>
            <person name="Wu L."/>
            <person name="Ma J."/>
        </authorList>
    </citation>
    <scope>NUCLEOTIDE SEQUENCE [LARGE SCALE GENOMIC DNA]</scope>
    <source>
        <strain evidence="1 2">JCM 12928</strain>
    </source>
</reference>
<proteinExistence type="predicted"/>
<protein>
    <submittedName>
        <fullName evidence="1">Uncharacterized protein</fullName>
    </submittedName>
</protein>
<dbReference type="Proteomes" id="UP001501352">
    <property type="component" value="Unassembled WGS sequence"/>
</dbReference>
<name>A0ABN1GHU3_9CAUL</name>